<evidence type="ECO:0000313" key="1">
    <source>
        <dbReference type="EMBL" id="MBX7489343.1"/>
    </source>
</evidence>
<protein>
    <recommendedName>
        <fullName evidence="3">DUF4261 domain-containing protein</fullName>
    </recommendedName>
</protein>
<reference evidence="1 2" key="1">
    <citation type="submission" date="2021-08" db="EMBL/GenBank/DDBJ databases">
        <title>Comparative Genomics Analysis of the Genus Qipengyuania Reveals Extensive Genetic Diversity and Metabolic Versatility, Including the Description of Fifteen Novel Species.</title>
        <authorList>
            <person name="Liu Y."/>
        </authorList>
    </citation>
    <scope>NUCLEOTIDE SEQUENCE [LARGE SCALE GENOMIC DNA]</scope>
    <source>
        <strain evidence="1 2">GH25</strain>
    </source>
</reference>
<keyword evidence="2" id="KW-1185">Reference proteome</keyword>
<dbReference type="Proteomes" id="UP000776651">
    <property type="component" value="Unassembled WGS sequence"/>
</dbReference>
<sequence>MKEASYDEAGKSSLPGLLLLLEPGGRPDHDALHRMIADIPRADVSIPRILNASGIVEVIVDGLTFDIHGLASDAPISPLPIQYAFDCRVEDLSGCDAMGLCPAPHLAGGANALPVIRTLLSLGIKLAERIDGVRAVCWTPARTAIAASTFIDAVNAWLAGGQIPAPGLFGLYSEADGTRRTDGLAFLFGRELVIDKDLCNDDAAAMRMAASIAHDLAGYGAPDVAEDRWLEDGCAIRLEPDDRTATVGVRSAPKSAELAVAARAR</sequence>
<name>A0ABS7JH39_9SPHN</name>
<dbReference type="EMBL" id="JAIGNQ010000003">
    <property type="protein sequence ID" value="MBX7489343.1"/>
    <property type="molecule type" value="Genomic_DNA"/>
</dbReference>
<proteinExistence type="predicted"/>
<evidence type="ECO:0008006" key="3">
    <source>
        <dbReference type="Google" id="ProtNLM"/>
    </source>
</evidence>
<gene>
    <name evidence="1" type="ORF">K3177_12530</name>
</gene>
<comment type="caution">
    <text evidence="1">The sequence shown here is derived from an EMBL/GenBank/DDBJ whole genome shotgun (WGS) entry which is preliminary data.</text>
</comment>
<accession>A0ABS7JH39</accession>
<dbReference type="RefSeq" id="WP_221598506.1">
    <property type="nucleotide sequence ID" value="NZ_JAIGNQ010000003.1"/>
</dbReference>
<organism evidence="1 2">
    <name type="scientific">Qipengyuania pacifica</name>
    <dbReference type="NCBI Taxonomy" id="2860199"/>
    <lineage>
        <taxon>Bacteria</taxon>
        <taxon>Pseudomonadati</taxon>
        <taxon>Pseudomonadota</taxon>
        <taxon>Alphaproteobacteria</taxon>
        <taxon>Sphingomonadales</taxon>
        <taxon>Erythrobacteraceae</taxon>
        <taxon>Qipengyuania</taxon>
    </lineage>
</organism>
<evidence type="ECO:0000313" key="2">
    <source>
        <dbReference type="Proteomes" id="UP000776651"/>
    </source>
</evidence>